<dbReference type="InterPro" id="IPR002934">
    <property type="entry name" value="Polymerase_NTP_transf_dom"/>
</dbReference>
<dbReference type="RefSeq" id="WP_221443545.1">
    <property type="nucleotide sequence ID" value="NZ_JACIIX010000013.1"/>
</dbReference>
<evidence type="ECO:0000313" key="2">
    <source>
        <dbReference type="EMBL" id="MBB6211673.1"/>
    </source>
</evidence>
<dbReference type="AlphaFoldDB" id="A0A7W9ZHP7"/>
<keyword evidence="3" id="KW-1185">Reference proteome</keyword>
<dbReference type="Proteomes" id="UP000544872">
    <property type="component" value="Unassembled WGS sequence"/>
</dbReference>
<accession>A0A7W9ZHP7</accession>
<proteinExistence type="predicted"/>
<protein>
    <recommendedName>
        <fullName evidence="1">Polymerase nucleotidyl transferase domain-containing protein</fullName>
    </recommendedName>
</protein>
<feature type="domain" description="Polymerase nucleotidyl transferase" evidence="1">
    <location>
        <begin position="65"/>
        <end position="99"/>
    </location>
</feature>
<dbReference type="GO" id="GO:0016779">
    <property type="term" value="F:nucleotidyltransferase activity"/>
    <property type="evidence" value="ECO:0007669"/>
    <property type="project" value="InterPro"/>
</dbReference>
<comment type="caution">
    <text evidence="2">The sequence shown here is derived from an EMBL/GenBank/DDBJ whole genome shotgun (WGS) entry which is preliminary data.</text>
</comment>
<dbReference type="SUPFAM" id="SSF81301">
    <property type="entry name" value="Nucleotidyltransferase"/>
    <property type="match status" value="1"/>
</dbReference>
<dbReference type="InterPro" id="IPR043519">
    <property type="entry name" value="NT_sf"/>
</dbReference>
<sequence>MALPVQSIRALPEHRDILQSVANLLRQGREGEVRQLLKDAQVPPVGPFRSEGAALAFLRDRLVAALRPKMVWLFGSRARGDGNPESDFDLLVVLPDGLEAQAYSHRAVAAPLVACGLPFDVVPCSWGDFQTDRAVEGSLVNRATTEGRMLYADRSVRRGEMA</sequence>
<evidence type="ECO:0000313" key="3">
    <source>
        <dbReference type="Proteomes" id="UP000544872"/>
    </source>
</evidence>
<organism evidence="2 3">
    <name type="scientific">Novispirillum itersonii</name>
    <name type="common">Aquaspirillum itersonii</name>
    <dbReference type="NCBI Taxonomy" id="189"/>
    <lineage>
        <taxon>Bacteria</taxon>
        <taxon>Pseudomonadati</taxon>
        <taxon>Pseudomonadota</taxon>
        <taxon>Alphaproteobacteria</taxon>
        <taxon>Rhodospirillales</taxon>
        <taxon>Novispirillaceae</taxon>
        <taxon>Novispirillum</taxon>
    </lineage>
</organism>
<dbReference type="Gene3D" id="3.30.460.10">
    <property type="entry name" value="Beta Polymerase, domain 2"/>
    <property type="match status" value="1"/>
</dbReference>
<reference evidence="2 3" key="1">
    <citation type="submission" date="2020-08" db="EMBL/GenBank/DDBJ databases">
        <title>Genomic Encyclopedia of Type Strains, Phase IV (KMG-IV): sequencing the most valuable type-strain genomes for metagenomic binning, comparative biology and taxonomic classification.</title>
        <authorList>
            <person name="Goeker M."/>
        </authorList>
    </citation>
    <scope>NUCLEOTIDE SEQUENCE [LARGE SCALE GENOMIC DNA]</scope>
    <source>
        <strain evidence="2 3">DSM 11590</strain>
    </source>
</reference>
<name>A0A7W9ZHP7_NOVIT</name>
<gene>
    <name evidence="2" type="ORF">FHS48_003116</name>
</gene>
<dbReference type="CDD" id="cd05403">
    <property type="entry name" value="NT_KNTase_like"/>
    <property type="match status" value="1"/>
</dbReference>
<dbReference type="EMBL" id="JACIIX010000013">
    <property type="protein sequence ID" value="MBB6211673.1"/>
    <property type="molecule type" value="Genomic_DNA"/>
</dbReference>
<evidence type="ECO:0000259" key="1">
    <source>
        <dbReference type="Pfam" id="PF01909"/>
    </source>
</evidence>
<dbReference type="Pfam" id="PF01909">
    <property type="entry name" value="NTP_transf_2"/>
    <property type="match status" value="1"/>
</dbReference>